<dbReference type="InterPro" id="IPR016024">
    <property type="entry name" value="ARM-type_fold"/>
</dbReference>
<dbReference type="AlphaFoldDB" id="A0A344LD10"/>
<organism evidence="1 2">
    <name type="scientific">Amycolatopsis albispora</name>
    <dbReference type="NCBI Taxonomy" id="1804986"/>
    <lineage>
        <taxon>Bacteria</taxon>
        <taxon>Bacillati</taxon>
        <taxon>Actinomycetota</taxon>
        <taxon>Actinomycetes</taxon>
        <taxon>Pseudonocardiales</taxon>
        <taxon>Pseudonocardiaceae</taxon>
        <taxon>Amycolatopsis</taxon>
    </lineage>
</organism>
<keyword evidence="2" id="KW-1185">Reference proteome</keyword>
<evidence type="ECO:0000313" key="1">
    <source>
        <dbReference type="EMBL" id="AXB45934.1"/>
    </source>
</evidence>
<accession>A0A344LD10</accession>
<dbReference type="SUPFAM" id="SSF48371">
    <property type="entry name" value="ARM repeat"/>
    <property type="match status" value="1"/>
</dbReference>
<name>A0A344LD10_9PSEU</name>
<protein>
    <submittedName>
        <fullName evidence="1">Uncharacterized protein</fullName>
    </submittedName>
</protein>
<dbReference type="Proteomes" id="UP000250434">
    <property type="component" value="Chromosome"/>
</dbReference>
<evidence type="ECO:0000313" key="2">
    <source>
        <dbReference type="Proteomes" id="UP000250434"/>
    </source>
</evidence>
<dbReference type="OrthoDB" id="3626313at2"/>
<dbReference type="KEGG" id="aab:A4R43_28490"/>
<proteinExistence type="predicted"/>
<sequence>MICGVGAGRSLAGVRLLLETNSEPLEMLDPERKVGSLLPEEVQEHGGYLLDDYPKESLTDFTDQTLAELSDTLSAKRAHLVIVAENDSVMHGKARLYSAQLVPPDPKEVARARIAAKAPQENGPLALLEKVDLQRALLSHTAPARGATIADLLLKTEQGYEFSDIEDDLYRVDDHDIEEWFERNQSPAVRALCITTAFFEKQSYFRIATMAERLTKVLENPEKGEIWPYEVPDLFSRTRQEMLDSITARLEHGKLEEVRFSRPTWAGRLRCYIWREYDKLHTYLRDWLKDAYENNLVFDNHSAMEAYGSLLAERYDQNWRDWIFEWASSSRHTHRTMAAKTLSGLLLNGIDPVIIRALVRAWAEPDAPIQYRRTAAMTCQGELGRQNPQFALDQLRKLAGTADYPLMIEISQALVSLFEEPSNQTLVLSFVHKILSGEKSSTRRLTMDAAMDFLTNCTHPPEFVNSDSWMICDIFDFLLRDGRRSTLVTKRIIRWARVTPPTDEHHANVKAMLTTLLHNPDKQASGRLSYYLDKAIRHNPASANPLVGLLREILLEGTHD</sequence>
<dbReference type="EMBL" id="CP015163">
    <property type="protein sequence ID" value="AXB45934.1"/>
    <property type="molecule type" value="Genomic_DNA"/>
</dbReference>
<reference evidence="1 2" key="1">
    <citation type="submission" date="2016-04" db="EMBL/GenBank/DDBJ databases">
        <title>Complete genome sequence and analysis of deep-sea sediment isolate, Amycolatopsis sp. WP1.</title>
        <authorList>
            <person name="Wang H."/>
            <person name="Chen S."/>
            <person name="Wu Q."/>
        </authorList>
    </citation>
    <scope>NUCLEOTIDE SEQUENCE [LARGE SCALE GENOMIC DNA]</scope>
    <source>
        <strain evidence="1 2">WP1</strain>
    </source>
</reference>
<gene>
    <name evidence="1" type="ORF">A4R43_28490</name>
</gene>